<gene>
    <name evidence="3" type="ORF">SDC9_191269</name>
</gene>
<keyword evidence="2" id="KW-0812">Transmembrane</keyword>
<organism evidence="3">
    <name type="scientific">bioreactor metagenome</name>
    <dbReference type="NCBI Taxonomy" id="1076179"/>
    <lineage>
        <taxon>unclassified sequences</taxon>
        <taxon>metagenomes</taxon>
        <taxon>ecological metagenomes</taxon>
    </lineage>
</organism>
<sequence length="177" mass="20859">MVVFFLLYFFGMNTQYYHNSVLINAFLLPAIYLVGAFLSINNLRKTGARMGFREIFGRAFVPMFVGGLLSVVSIFYFFNKVDPKAKDLLSYQYIQSYRTSLEEDYSSTIQILKPNSEEWKSVKDKYEEAKMRIANKERKNEEMFSARNFSYIFAGYCVYFLVLSTFFATFFRSRTEH</sequence>
<feature type="transmembrane region" description="Helical" evidence="2">
    <location>
        <begin position="20"/>
        <end position="43"/>
    </location>
</feature>
<name>A0A645HZU7_9ZZZZ</name>
<proteinExistence type="predicted"/>
<comment type="caution">
    <text evidence="3">The sequence shown here is derived from an EMBL/GenBank/DDBJ whole genome shotgun (WGS) entry which is preliminary data.</text>
</comment>
<protein>
    <recommendedName>
        <fullName evidence="4">DUF4199 domain-containing protein</fullName>
    </recommendedName>
</protein>
<evidence type="ECO:0008006" key="4">
    <source>
        <dbReference type="Google" id="ProtNLM"/>
    </source>
</evidence>
<evidence type="ECO:0000256" key="2">
    <source>
        <dbReference type="SAM" id="Phobius"/>
    </source>
</evidence>
<dbReference type="AlphaFoldDB" id="A0A645HZU7"/>
<keyword evidence="2" id="KW-1133">Transmembrane helix</keyword>
<evidence type="ECO:0000256" key="1">
    <source>
        <dbReference type="SAM" id="Coils"/>
    </source>
</evidence>
<dbReference type="EMBL" id="VSSQ01102282">
    <property type="protein sequence ID" value="MPN43709.1"/>
    <property type="molecule type" value="Genomic_DNA"/>
</dbReference>
<feature type="transmembrane region" description="Helical" evidence="2">
    <location>
        <begin position="149"/>
        <end position="171"/>
    </location>
</feature>
<reference evidence="3" key="1">
    <citation type="submission" date="2019-08" db="EMBL/GenBank/DDBJ databases">
        <authorList>
            <person name="Kucharzyk K."/>
            <person name="Murdoch R.W."/>
            <person name="Higgins S."/>
            <person name="Loffler F."/>
        </authorList>
    </citation>
    <scope>NUCLEOTIDE SEQUENCE</scope>
</reference>
<accession>A0A645HZU7</accession>
<feature type="transmembrane region" description="Helical" evidence="2">
    <location>
        <begin position="55"/>
        <end position="78"/>
    </location>
</feature>
<dbReference type="Pfam" id="PF13858">
    <property type="entry name" value="DUF4199"/>
    <property type="match status" value="1"/>
</dbReference>
<evidence type="ECO:0000313" key="3">
    <source>
        <dbReference type="EMBL" id="MPN43709.1"/>
    </source>
</evidence>
<keyword evidence="1" id="KW-0175">Coiled coil</keyword>
<keyword evidence="2" id="KW-0472">Membrane</keyword>
<feature type="coiled-coil region" evidence="1">
    <location>
        <begin position="119"/>
        <end position="146"/>
    </location>
</feature>
<dbReference type="InterPro" id="IPR025250">
    <property type="entry name" value="DUF4199"/>
</dbReference>